<keyword evidence="7" id="KW-0376">Hydrogen peroxide</keyword>
<keyword evidence="6 10" id="KW-0408">Iron</keyword>
<dbReference type="EMBL" id="JACAZH010000004">
    <property type="protein sequence ID" value="KAF7370680.1"/>
    <property type="molecule type" value="Genomic_DNA"/>
</dbReference>
<evidence type="ECO:0000256" key="1">
    <source>
        <dbReference type="ARBA" id="ARBA00005329"/>
    </source>
</evidence>
<dbReference type="GO" id="GO:0005739">
    <property type="term" value="C:mitochondrion"/>
    <property type="evidence" value="ECO:0007669"/>
    <property type="project" value="TreeGrafter"/>
</dbReference>
<comment type="caution">
    <text evidence="12">The sequence shown here is derived from an EMBL/GenBank/DDBJ whole genome shotgun (WGS) entry which is preliminary data.</text>
</comment>
<dbReference type="SUPFAM" id="SSF56634">
    <property type="entry name" value="Heme-dependent catalase-like"/>
    <property type="match status" value="1"/>
</dbReference>
<keyword evidence="4 10" id="KW-0479">Metal-binding</keyword>
<evidence type="ECO:0000256" key="10">
    <source>
        <dbReference type="PIRSR" id="PIRSR038928-2"/>
    </source>
</evidence>
<comment type="function">
    <text evidence="8">Catalyzes the degradation of hydrogen peroxide (H(2)O(2)) generated by peroxisomal oxidases to water and oxygen, thereby protecting cells from the toxic effects of hydrogen peroxide.</text>
</comment>
<dbReference type="SMART" id="SM01060">
    <property type="entry name" value="Catalase"/>
    <property type="match status" value="1"/>
</dbReference>
<feature type="binding site" description="axial binding residue" evidence="10">
    <location>
        <position position="391"/>
    </location>
    <ligand>
        <name>heme</name>
        <dbReference type="ChEBI" id="CHEBI:30413"/>
    </ligand>
    <ligandPart>
        <name>Fe</name>
        <dbReference type="ChEBI" id="CHEBI:18248"/>
    </ligandPart>
</feature>
<dbReference type="InterPro" id="IPR024708">
    <property type="entry name" value="Catalase_AS"/>
</dbReference>
<dbReference type="PROSITE" id="PS00438">
    <property type="entry name" value="CATALASE_2"/>
    <property type="match status" value="1"/>
</dbReference>
<dbReference type="GO" id="GO:0005777">
    <property type="term" value="C:peroxisome"/>
    <property type="evidence" value="ECO:0007669"/>
    <property type="project" value="TreeGrafter"/>
</dbReference>
<accession>A0A8H6Z118</accession>
<feature type="active site" evidence="9">
    <location>
        <position position="104"/>
    </location>
</feature>
<keyword evidence="13" id="KW-1185">Reference proteome</keyword>
<dbReference type="PANTHER" id="PTHR11465">
    <property type="entry name" value="CATALASE"/>
    <property type="match status" value="1"/>
</dbReference>
<evidence type="ECO:0000256" key="5">
    <source>
        <dbReference type="ARBA" id="ARBA00023002"/>
    </source>
</evidence>
<dbReference type="GO" id="GO:0042542">
    <property type="term" value="P:response to hydrogen peroxide"/>
    <property type="evidence" value="ECO:0007669"/>
    <property type="project" value="TreeGrafter"/>
</dbReference>
<dbReference type="Pfam" id="PF06628">
    <property type="entry name" value="Catalase-rel"/>
    <property type="match status" value="1"/>
</dbReference>
<dbReference type="InterPro" id="IPR010582">
    <property type="entry name" value="Catalase_immune_responsive"/>
</dbReference>
<dbReference type="PROSITE" id="PS51402">
    <property type="entry name" value="CATALASE_3"/>
    <property type="match status" value="1"/>
</dbReference>
<dbReference type="InterPro" id="IPR018028">
    <property type="entry name" value="Catalase"/>
</dbReference>
<dbReference type="AlphaFoldDB" id="A0A8H6Z118"/>
<dbReference type="GO" id="GO:0046872">
    <property type="term" value="F:metal ion binding"/>
    <property type="evidence" value="ECO:0007669"/>
    <property type="project" value="UniProtKB-KW"/>
</dbReference>
<dbReference type="OrthoDB" id="6880011at2759"/>
<evidence type="ECO:0000256" key="8">
    <source>
        <dbReference type="ARBA" id="ARBA00044729"/>
    </source>
</evidence>
<feature type="domain" description="Catalase core" evidence="11">
    <location>
        <begin position="57"/>
        <end position="447"/>
    </location>
</feature>
<gene>
    <name evidence="12" type="ORF">MSAN_00701000</name>
</gene>
<proteinExistence type="inferred from homology"/>
<protein>
    <submittedName>
        <fullName evidence="12">Catalase domain-containing protein</fullName>
    </submittedName>
</protein>
<organism evidence="12 13">
    <name type="scientific">Mycena sanguinolenta</name>
    <dbReference type="NCBI Taxonomy" id="230812"/>
    <lineage>
        <taxon>Eukaryota</taxon>
        <taxon>Fungi</taxon>
        <taxon>Dikarya</taxon>
        <taxon>Basidiomycota</taxon>
        <taxon>Agaricomycotina</taxon>
        <taxon>Agaricomycetes</taxon>
        <taxon>Agaricomycetidae</taxon>
        <taxon>Agaricales</taxon>
        <taxon>Marasmiineae</taxon>
        <taxon>Mycenaceae</taxon>
        <taxon>Mycena</taxon>
    </lineage>
</organism>
<feature type="active site" evidence="9">
    <location>
        <position position="178"/>
    </location>
</feature>
<dbReference type="FunFam" id="2.40.180.10:FF:000001">
    <property type="entry name" value="Catalase"/>
    <property type="match status" value="1"/>
</dbReference>
<dbReference type="PIRSF" id="PIRSF038928">
    <property type="entry name" value="Catalase_clade1-3"/>
    <property type="match status" value="1"/>
</dbReference>
<evidence type="ECO:0000313" key="12">
    <source>
        <dbReference type="EMBL" id="KAF7370680.1"/>
    </source>
</evidence>
<dbReference type="InterPro" id="IPR024711">
    <property type="entry name" value="Catalase_clade1/3"/>
</dbReference>
<dbReference type="PRINTS" id="PR00067">
    <property type="entry name" value="CATALASE"/>
</dbReference>
<dbReference type="Gene3D" id="2.40.180.10">
    <property type="entry name" value="Catalase core domain"/>
    <property type="match status" value="1"/>
</dbReference>
<reference evidence="12" key="1">
    <citation type="submission" date="2020-05" db="EMBL/GenBank/DDBJ databases">
        <title>Mycena genomes resolve the evolution of fungal bioluminescence.</title>
        <authorList>
            <person name="Tsai I.J."/>
        </authorList>
    </citation>
    <scope>NUCLEOTIDE SEQUENCE</scope>
    <source>
        <strain evidence="12">160909Yilan</strain>
    </source>
</reference>
<evidence type="ECO:0000256" key="6">
    <source>
        <dbReference type="ARBA" id="ARBA00023004"/>
    </source>
</evidence>
<evidence type="ECO:0000256" key="3">
    <source>
        <dbReference type="ARBA" id="ARBA00022617"/>
    </source>
</evidence>
<sequence length="564" mass="63132">MEQIEAKSFLYHVVLFYEFTHSGFKSSVPTRMKFSPVLQLLPFLLVSATVAQNDSYTDGSGHPVASPYDYQRAGTRGPLLLQDFHLIDLLSHFDRERIPERVVHAKGSGAHGYFEVTRDISNITMAAPFSEGVGTQVPLTMRFSTVAGESGSPDTNRDPRGFAIKMRTSQGIWDWVFNNTPVFFLRDPTKFPLFIHSQKRDPQTNLRNATLQWDYWSQNQEAIYQIMILFSDRGTPQSWAQMDGWSGHTYKWVKADGTWSYVQLKITSQQGIANFNATEALATAAMNPDHNTQDLRQVTDRIEAGNFPTWTVAIQTMSPEQSLSFKYDVNDLTKIWPEDEYPLLEIGKIVLNKNPENWFSEIEQLAFSPSNMVPGAEPSNDPVLQARLFAYPDTARHRLGPNYMEIPVNCPIAVHNFQRAAWMRIDGGAGTLPPNAPNYPSSFNPPVSFVQRPYNLSAIADPIVGPATTQGSYQLSLLDFEQPNTLYNTEFSESERQSLVSNVITALNTVTSQDIQQRSLDMFACVDDKLGAAIGAGIGLTPQVRSDSLDQASSAFIYLLISVK</sequence>
<evidence type="ECO:0000313" key="13">
    <source>
        <dbReference type="Proteomes" id="UP000623467"/>
    </source>
</evidence>
<dbReference type="GO" id="GO:0020037">
    <property type="term" value="F:heme binding"/>
    <property type="evidence" value="ECO:0007669"/>
    <property type="project" value="InterPro"/>
</dbReference>
<dbReference type="GO" id="GO:0004096">
    <property type="term" value="F:catalase activity"/>
    <property type="evidence" value="ECO:0007669"/>
    <property type="project" value="UniProtKB-EC"/>
</dbReference>
<dbReference type="Proteomes" id="UP000623467">
    <property type="component" value="Unassembled WGS sequence"/>
</dbReference>
<dbReference type="PANTHER" id="PTHR11465:SF9">
    <property type="entry name" value="CATALASE"/>
    <property type="match status" value="1"/>
</dbReference>
<keyword evidence="5" id="KW-0560">Oxidoreductase</keyword>
<comment type="cofactor">
    <cofactor evidence="10">
        <name>heme</name>
        <dbReference type="ChEBI" id="CHEBI:30413"/>
    </cofactor>
</comment>
<evidence type="ECO:0000259" key="11">
    <source>
        <dbReference type="SMART" id="SM01060"/>
    </source>
</evidence>
<keyword evidence="2" id="KW-0575">Peroxidase</keyword>
<dbReference type="Pfam" id="PF00199">
    <property type="entry name" value="Catalase"/>
    <property type="match status" value="1"/>
</dbReference>
<name>A0A8H6Z118_9AGAR</name>
<dbReference type="GO" id="GO:0042744">
    <property type="term" value="P:hydrogen peroxide catabolic process"/>
    <property type="evidence" value="ECO:0007669"/>
    <property type="project" value="UniProtKB-KW"/>
</dbReference>
<dbReference type="InterPro" id="IPR020835">
    <property type="entry name" value="Catalase_sf"/>
</dbReference>
<evidence type="ECO:0000256" key="2">
    <source>
        <dbReference type="ARBA" id="ARBA00022559"/>
    </source>
</evidence>
<dbReference type="InterPro" id="IPR011614">
    <property type="entry name" value="Catalase_core"/>
</dbReference>
<evidence type="ECO:0000256" key="9">
    <source>
        <dbReference type="PIRSR" id="PIRSR038928-1"/>
    </source>
</evidence>
<evidence type="ECO:0000256" key="4">
    <source>
        <dbReference type="ARBA" id="ARBA00022723"/>
    </source>
</evidence>
<comment type="similarity">
    <text evidence="1">Belongs to the catalase family.</text>
</comment>
<evidence type="ECO:0000256" key="7">
    <source>
        <dbReference type="ARBA" id="ARBA00023324"/>
    </source>
</evidence>
<keyword evidence="3 10" id="KW-0349">Heme</keyword>